<dbReference type="SUPFAM" id="SSF48403">
    <property type="entry name" value="Ankyrin repeat"/>
    <property type="match status" value="1"/>
</dbReference>
<dbReference type="SMART" id="SM00248">
    <property type="entry name" value="ANK"/>
    <property type="match status" value="2"/>
</dbReference>
<sequence>MEVLVKFGMQNCKEVNTPLVPNEKLSIMDTGKKVDASVYRSLIGCLLYLSVTRPDAMYAISMLSRFMQAPRHIDFAMEIVNLKASFTRKGGLTPLHYAAEKGNLSILREFYKGCPESIKDVTFQGDTALHIAAKNHHKDAFEFLLMEWLRRSSFEDADFWEGELLNWKNKEGKTVLHIAASDDRLEDRRQTFSPSESSEIKIKVKAFAVEITSEKRMEIE</sequence>
<comment type="caution">
    <text evidence="2">The sequence shown here is derived from an EMBL/GenBank/DDBJ whole genome shotgun (WGS) entry which is preliminary data.</text>
</comment>
<dbReference type="EMBL" id="JAAGAX010000003">
    <property type="protein sequence ID" value="KAF2321319.1"/>
    <property type="molecule type" value="Genomic_DNA"/>
</dbReference>
<gene>
    <name evidence="2" type="ORF">GH714_038604</name>
</gene>
<feature type="repeat" description="ANK" evidence="1">
    <location>
        <begin position="124"/>
        <end position="145"/>
    </location>
</feature>
<protein>
    <submittedName>
        <fullName evidence="2">Uncharacterized protein</fullName>
    </submittedName>
</protein>
<reference evidence="2 3" key="1">
    <citation type="journal article" date="2020" name="Mol. Plant">
        <title>The Chromosome-Based Rubber Tree Genome Provides New Insights into Spurge Genome Evolution and Rubber Biosynthesis.</title>
        <authorList>
            <person name="Liu J."/>
            <person name="Shi C."/>
            <person name="Shi C.C."/>
            <person name="Li W."/>
            <person name="Zhang Q.J."/>
            <person name="Zhang Y."/>
            <person name="Li K."/>
            <person name="Lu H.F."/>
            <person name="Shi C."/>
            <person name="Zhu S.T."/>
            <person name="Xiao Z.Y."/>
            <person name="Nan H."/>
            <person name="Yue Y."/>
            <person name="Zhu X.G."/>
            <person name="Wu Y."/>
            <person name="Hong X.N."/>
            <person name="Fan G.Y."/>
            <person name="Tong Y."/>
            <person name="Zhang D."/>
            <person name="Mao C.L."/>
            <person name="Liu Y.L."/>
            <person name="Hao S.J."/>
            <person name="Liu W.Q."/>
            <person name="Lv M.Q."/>
            <person name="Zhang H.B."/>
            <person name="Liu Y."/>
            <person name="Hu-Tang G.R."/>
            <person name="Wang J.P."/>
            <person name="Wang J.H."/>
            <person name="Sun Y.H."/>
            <person name="Ni S.B."/>
            <person name="Chen W.B."/>
            <person name="Zhang X.C."/>
            <person name="Jiao Y.N."/>
            <person name="Eichler E.E."/>
            <person name="Li G.H."/>
            <person name="Liu X."/>
            <person name="Gao L.Z."/>
        </authorList>
    </citation>
    <scope>NUCLEOTIDE SEQUENCE [LARGE SCALE GENOMIC DNA]</scope>
    <source>
        <strain evidence="3">cv. GT1</strain>
        <tissue evidence="2">Leaf</tissue>
    </source>
</reference>
<evidence type="ECO:0000313" key="3">
    <source>
        <dbReference type="Proteomes" id="UP000467840"/>
    </source>
</evidence>
<dbReference type="Proteomes" id="UP000467840">
    <property type="component" value="Chromosome 10"/>
</dbReference>
<keyword evidence="3" id="KW-1185">Reference proteome</keyword>
<dbReference type="PANTHER" id="PTHR24128">
    <property type="entry name" value="HOMEOBOX PROTEIN WARIAI"/>
    <property type="match status" value="1"/>
</dbReference>
<organism evidence="2 3">
    <name type="scientific">Hevea brasiliensis</name>
    <name type="common">Para rubber tree</name>
    <name type="synonym">Siphonia brasiliensis</name>
    <dbReference type="NCBI Taxonomy" id="3981"/>
    <lineage>
        <taxon>Eukaryota</taxon>
        <taxon>Viridiplantae</taxon>
        <taxon>Streptophyta</taxon>
        <taxon>Embryophyta</taxon>
        <taxon>Tracheophyta</taxon>
        <taxon>Spermatophyta</taxon>
        <taxon>Magnoliopsida</taxon>
        <taxon>eudicotyledons</taxon>
        <taxon>Gunneridae</taxon>
        <taxon>Pentapetalae</taxon>
        <taxon>rosids</taxon>
        <taxon>fabids</taxon>
        <taxon>Malpighiales</taxon>
        <taxon>Euphorbiaceae</taxon>
        <taxon>Crotonoideae</taxon>
        <taxon>Micrandreae</taxon>
        <taxon>Hevea</taxon>
    </lineage>
</organism>
<dbReference type="InterPro" id="IPR002110">
    <property type="entry name" value="Ankyrin_rpt"/>
</dbReference>
<dbReference type="Gene3D" id="1.25.40.20">
    <property type="entry name" value="Ankyrin repeat-containing domain"/>
    <property type="match status" value="1"/>
</dbReference>
<dbReference type="Pfam" id="PF12796">
    <property type="entry name" value="Ank_2"/>
    <property type="match status" value="1"/>
</dbReference>
<evidence type="ECO:0000256" key="1">
    <source>
        <dbReference type="PROSITE-ProRule" id="PRU00023"/>
    </source>
</evidence>
<dbReference type="AlphaFoldDB" id="A0A6A6NAR5"/>
<evidence type="ECO:0000313" key="2">
    <source>
        <dbReference type="EMBL" id="KAF2321319.1"/>
    </source>
</evidence>
<dbReference type="PROSITE" id="PS50088">
    <property type="entry name" value="ANK_REPEAT"/>
    <property type="match status" value="2"/>
</dbReference>
<dbReference type="InterPro" id="IPR036770">
    <property type="entry name" value="Ankyrin_rpt-contain_sf"/>
</dbReference>
<feature type="repeat" description="ANK" evidence="1">
    <location>
        <begin position="90"/>
        <end position="112"/>
    </location>
</feature>
<proteinExistence type="predicted"/>
<dbReference type="PANTHER" id="PTHR24128:SF24">
    <property type="entry name" value="ANKYRIN REPEAT PROTEIN"/>
    <property type="match status" value="1"/>
</dbReference>
<dbReference type="PROSITE" id="PS50297">
    <property type="entry name" value="ANK_REP_REGION"/>
    <property type="match status" value="2"/>
</dbReference>
<name>A0A6A6NAR5_HEVBR</name>
<keyword evidence="1" id="KW-0040">ANK repeat</keyword>
<accession>A0A6A6NAR5</accession>